<dbReference type="InterPro" id="IPR036514">
    <property type="entry name" value="SGNH_hydro_sf"/>
</dbReference>
<dbReference type="Proteomes" id="UP000422232">
    <property type="component" value="Chromosome"/>
</dbReference>
<gene>
    <name evidence="2" type="primary">estP</name>
    <name evidence="2" type="ORF">Psal009_03291</name>
</gene>
<dbReference type="SUPFAM" id="SSF52266">
    <property type="entry name" value="SGNH hydrolase"/>
    <property type="match status" value="1"/>
</dbReference>
<name>A0A9Q6LUU4_PISSA</name>
<dbReference type="AlphaFoldDB" id="A0A9Q6LUU4"/>
<keyword evidence="3" id="KW-1185">Reference proteome</keyword>
<dbReference type="EC" id="3.1.1.1" evidence="2"/>
<evidence type="ECO:0000256" key="1">
    <source>
        <dbReference type="ARBA" id="ARBA00022801"/>
    </source>
</evidence>
<organism evidence="2 3">
    <name type="scientific">Piscirickettsia salmonis</name>
    <dbReference type="NCBI Taxonomy" id="1238"/>
    <lineage>
        <taxon>Bacteria</taxon>
        <taxon>Pseudomonadati</taxon>
        <taxon>Pseudomonadota</taxon>
        <taxon>Gammaproteobacteria</taxon>
        <taxon>Thiotrichales</taxon>
        <taxon>Piscirickettsiaceae</taxon>
        <taxon>Piscirickettsia</taxon>
    </lineage>
</organism>
<reference evidence="2 3" key="1">
    <citation type="submission" date="2019-04" db="EMBL/GenBank/DDBJ databases">
        <title>Complete genome sequencing of Piscirickettsia salmonis strain Psal-009.</title>
        <authorList>
            <person name="Schober I."/>
            <person name="Bunk B."/>
            <person name="Sproer C."/>
            <person name="Carril G.P."/>
            <person name="Riedel T."/>
            <person name="Flores-Herrera P.A."/>
            <person name="Nourdin-Galindo G."/>
            <person name="Marshall S.H."/>
            <person name="Overmann J."/>
        </authorList>
    </citation>
    <scope>NUCLEOTIDE SEQUENCE [LARGE SCALE GENOMIC DNA]</scope>
    <source>
        <strain evidence="2 3">Psal-009</strain>
    </source>
</reference>
<dbReference type="PANTHER" id="PTHR45648">
    <property type="entry name" value="GDSL LIPASE/ACYLHYDROLASE FAMILY PROTEIN (AFU_ORTHOLOGUE AFUA_4G14700)"/>
    <property type="match status" value="1"/>
</dbReference>
<dbReference type="GeneID" id="66742217"/>
<accession>A0A9Q6LUU4</accession>
<evidence type="ECO:0000313" key="3">
    <source>
        <dbReference type="Proteomes" id="UP000422232"/>
    </source>
</evidence>
<dbReference type="Gene3D" id="3.40.50.1110">
    <property type="entry name" value="SGNH hydrolase"/>
    <property type="match status" value="1"/>
</dbReference>
<dbReference type="EMBL" id="CP038908">
    <property type="protein sequence ID" value="QGO07346.1"/>
    <property type="molecule type" value="Genomic_DNA"/>
</dbReference>
<evidence type="ECO:0000313" key="2">
    <source>
        <dbReference type="EMBL" id="QGO07346.1"/>
    </source>
</evidence>
<dbReference type="InterPro" id="IPR051058">
    <property type="entry name" value="GDSL_Est/Lipase"/>
</dbReference>
<dbReference type="GO" id="GO:0106435">
    <property type="term" value="F:carboxylesterase activity"/>
    <property type="evidence" value="ECO:0007669"/>
    <property type="project" value="UniProtKB-EC"/>
</dbReference>
<protein>
    <submittedName>
        <fullName evidence="2">Esterase EstP</fullName>
        <ecNumber evidence="2">3.1.1.1</ecNumber>
    </submittedName>
</protein>
<dbReference type="InterPro" id="IPR001087">
    <property type="entry name" value="GDSL"/>
</dbReference>
<proteinExistence type="predicted"/>
<dbReference type="PANTHER" id="PTHR45648:SF22">
    <property type="entry name" value="GDSL LIPASE_ACYLHYDROLASE FAMILY PROTEIN (AFU_ORTHOLOGUE AFUA_4G14700)"/>
    <property type="match status" value="1"/>
</dbReference>
<dbReference type="RefSeq" id="WP_016209305.1">
    <property type="nucleotide sequence ID" value="NZ_CP012413.1"/>
</dbReference>
<sequence>MRVWLIFCWSLLFVVVSYAVPAEVNKAIFFGDSLSDVGNYPVGSSEPYVPVTNPYQGDRAYYGGSVGVIWPQIITRELYDQGNFSSPFVVASGVINQKNHQITPQASLDYAWASAVTGDVYTNRQGQVLKECSEPSQRPLCIPGLAKQVGLYLDAHQGQADPKAVYFLWAGGNDMFNNIANVISLRWTRIAWSPAQNIADAAAKLANAGARHIIIINLPNVAYTPALVQKKYLKGLVTFITRHFNQHLKDDSIQALMPYKVQPVIVGAAKLFEDIYMKKPPFEALKIHNLAKVCQEDQKAVKENCPNYLFWDTRHPAWLGSQIIAKAILSDVQAMS</sequence>
<dbReference type="Pfam" id="PF00657">
    <property type="entry name" value="Lipase_GDSL"/>
    <property type="match status" value="1"/>
</dbReference>
<keyword evidence="1 2" id="KW-0378">Hydrolase</keyword>